<dbReference type="SUPFAM" id="SSF47473">
    <property type="entry name" value="EF-hand"/>
    <property type="match status" value="1"/>
</dbReference>
<dbReference type="InterPro" id="IPR011992">
    <property type="entry name" value="EF-hand-dom_pair"/>
</dbReference>
<keyword evidence="1" id="KW-0677">Repeat</keyword>
<dbReference type="PANTHER" id="PTHR23048:SF0">
    <property type="entry name" value="CALMODULIN LIKE 3"/>
    <property type="match status" value="1"/>
</dbReference>
<evidence type="ECO:0000313" key="5">
    <source>
        <dbReference type="EnsemblMetazoa" id="G6379.2:cds"/>
    </source>
</evidence>
<organism evidence="5 6">
    <name type="scientific">Magallana gigas</name>
    <name type="common">Pacific oyster</name>
    <name type="synonym">Crassostrea gigas</name>
    <dbReference type="NCBI Taxonomy" id="29159"/>
    <lineage>
        <taxon>Eukaryota</taxon>
        <taxon>Metazoa</taxon>
        <taxon>Spiralia</taxon>
        <taxon>Lophotrochozoa</taxon>
        <taxon>Mollusca</taxon>
        <taxon>Bivalvia</taxon>
        <taxon>Autobranchia</taxon>
        <taxon>Pteriomorphia</taxon>
        <taxon>Ostreida</taxon>
        <taxon>Ostreoidea</taxon>
        <taxon>Ostreidae</taxon>
        <taxon>Magallana</taxon>
    </lineage>
</organism>
<dbReference type="InterPro" id="IPR018247">
    <property type="entry name" value="EF_Hand_1_Ca_BS"/>
</dbReference>
<feature type="domain" description="EF-hand" evidence="4">
    <location>
        <begin position="86"/>
        <end position="119"/>
    </location>
</feature>
<evidence type="ECO:0000256" key="1">
    <source>
        <dbReference type="ARBA" id="ARBA00022737"/>
    </source>
</evidence>
<name>A0A8W8NR10_MAGGI</name>
<dbReference type="PANTHER" id="PTHR23048">
    <property type="entry name" value="MYOSIN LIGHT CHAIN 1, 3"/>
    <property type="match status" value="1"/>
</dbReference>
<protein>
    <recommendedName>
        <fullName evidence="4">EF-hand domain-containing protein</fullName>
    </recommendedName>
</protein>
<keyword evidence="3" id="KW-0514">Muscle protein</keyword>
<keyword evidence="2" id="KW-0106">Calcium</keyword>
<feature type="domain" description="EF-hand" evidence="4">
    <location>
        <begin position="50"/>
        <end position="85"/>
    </location>
</feature>
<sequence>LGSILRALGQNPTKAQVDDIMKKADKNGDGVLSKAEYVSLISGYMVDPEVVKAELREAFMTFDKLKRGYLDLKQMSKALKCVGEPLSEIEIKQLIKLADKNKDGKIDVDEFVDCLCQRM</sequence>
<dbReference type="SMART" id="SM00054">
    <property type="entry name" value="EFh"/>
    <property type="match status" value="3"/>
</dbReference>
<keyword evidence="6" id="KW-1185">Reference proteome</keyword>
<dbReference type="Gene3D" id="1.10.238.10">
    <property type="entry name" value="EF-hand"/>
    <property type="match status" value="2"/>
</dbReference>
<reference evidence="5" key="1">
    <citation type="submission" date="2022-08" db="UniProtKB">
        <authorList>
            <consortium name="EnsemblMetazoa"/>
        </authorList>
    </citation>
    <scope>IDENTIFICATION</scope>
    <source>
        <strain evidence="5">05x7-T-G4-1.051#20</strain>
    </source>
</reference>
<dbReference type="PROSITE" id="PS50222">
    <property type="entry name" value="EF_HAND_2"/>
    <property type="match status" value="3"/>
</dbReference>
<dbReference type="InterPro" id="IPR002048">
    <property type="entry name" value="EF_hand_dom"/>
</dbReference>
<proteinExistence type="predicted"/>
<dbReference type="EnsemblMetazoa" id="G6379.2">
    <property type="protein sequence ID" value="G6379.2:cds"/>
    <property type="gene ID" value="G6379"/>
</dbReference>
<dbReference type="GO" id="GO:0016460">
    <property type="term" value="C:myosin II complex"/>
    <property type="evidence" value="ECO:0007669"/>
    <property type="project" value="TreeGrafter"/>
</dbReference>
<dbReference type="FunFam" id="1.10.238.10:FF:000001">
    <property type="entry name" value="Calmodulin 1"/>
    <property type="match status" value="1"/>
</dbReference>
<evidence type="ECO:0000256" key="2">
    <source>
        <dbReference type="ARBA" id="ARBA00022837"/>
    </source>
</evidence>
<dbReference type="Proteomes" id="UP000005408">
    <property type="component" value="Unassembled WGS sequence"/>
</dbReference>
<evidence type="ECO:0000256" key="3">
    <source>
        <dbReference type="ARBA" id="ARBA00023179"/>
    </source>
</evidence>
<dbReference type="PROSITE" id="PS00018">
    <property type="entry name" value="EF_HAND_1"/>
    <property type="match status" value="2"/>
</dbReference>
<dbReference type="Pfam" id="PF13499">
    <property type="entry name" value="EF-hand_7"/>
    <property type="match status" value="2"/>
</dbReference>
<evidence type="ECO:0000313" key="6">
    <source>
        <dbReference type="Proteomes" id="UP000005408"/>
    </source>
</evidence>
<feature type="domain" description="EF-hand" evidence="4">
    <location>
        <begin position="12"/>
        <end position="47"/>
    </location>
</feature>
<dbReference type="CDD" id="cd00051">
    <property type="entry name" value="EFh"/>
    <property type="match status" value="1"/>
</dbReference>
<dbReference type="AlphaFoldDB" id="A0A8W8NR10"/>
<dbReference type="GO" id="GO:0005509">
    <property type="term" value="F:calcium ion binding"/>
    <property type="evidence" value="ECO:0007669"/>
    <property type="project" value="InterPro"/>
</dbReference>
<evidence type="ECO:0000259" key="4">
    <source>
        <dbReference type="PROSITE" id="PS50222"/>
    </source>
</evidence>
<accession>A0A8W8NR10</accession>
<dbReference type="InterPro" id="IPR050230">
    <property type="entry name" value="CALM/Myosin/TropC-like"/>
</dbReference>